<keyword evidence="5" id="KW-1185">Reference proteome</keyword>
<dbReference type="SMART" id="SM00479">
    <property type="entry name" value="EXOIII"/>
    <property type="match status" value="1"/>
</dbReference>
<dbReference type="InterPro" id="IPR012337">
    <property type="entry name" value="RNaseH-like_sf"/>
</dbReference>
<dbReference type="InterPro" id="IPR006054">
    <property type="entry name" value="DnaQ"/>
</dbReference>
<dbReference type="GO" id="GO:0006289">
    <property type="term" value="P:nucleotide-excision repair"/>
    <property type="evidence" value="ECO:0007669"/>
    <property type="project" value="InterPro"/>
</dbReference>
<evidence type="ECO:0000313" key="5">
    <source>
        <dbReference type="Proteomes" id="UP000475249"/>
    </source>
</evidence>
<dbReference type="InterPro" id="IPR013520">
    <property type="entry name" value="Ribonucl_H"/>
</dbReference>
<dbReference type="InterPro" id="IPR035901">
    <property type="entry name" value="GIY-YIG_endonuc_sf"/>
</dbReference>
<dbReference type="NCBIfam" id="TIGR00573">
    <property type="entry name" value="dnaq"/>
    <property type="match status" value="1"/>
</dbReference>
<dbReference type="SUPFAM" id="SSF82771">
    <property type="entry name" value="GIY-YIG endonuclease"/>
    <property type="match status" value="1"/>
</dbReference>
<reference evidence="4 5" key="1">
    <citation type="submission" date="2020-01" db="EMBL/GenBank/DDBJ databases">
        <title>Bacteria diversity of Porities sp.</title>
        <authorList>
            <person name="Wang G."/>
        </authorList>
    </citation>
    <scope>NUCLEOTIDE SEQUENCE [LARGE SCALE GENOMIC DNA]</scope>
    <source>
        <strain evidence="4 5">R33</strain>
    </source>
</reference>
<dbReference type="EMBL" id="WXYO01000007">
    <property type="protein sequence ID" value="NAS13397.1"/>
    <property type="molecule type" value="Genomic_DNA"/>
</dbReference>
<dbReference type="PANTHER" id="PTHR30231">
    <property type="entry name" value="DNA POLYMERASE III SUBUNIT EPSILON"/>
    <property type="match status" value="1"/>
</dbReference>
<dbReference type="GO" id="GO:0003677">
    <property type="term" value="F:DNA binding"/>
    <property type="evidence" value="ECO:0007669"/>
    <property type="project" value="InterPro"/>
</dbReference>
<dbReference type="Pfam" id="PF01541">
    <property type="entry name" value="GIY-YIG"/>
    <property type="match status" value="1"/>
</dbReference>
<dbReference type="GO" id="GO:0003887">
    <property type="term" value="F:DNA-directed DNA polymerase activity"/>
    <property type="evidence" value="ECO:0007669"/>
    <property type="project" value="InterPro"/>
</dbReference>
<protein>
    <submittedName>
        <fullName evidence="4">GIY-YIG nuclease family protein</fullName>
    </submittedName>
</protein>
<dbReference type="SMART" id="SM00465">
    <property type="entry name" value="GIYc"/>
    <property type="match status" value="1"/>
</dbReference>
<dbReference type="FunFam" id="3.30.420.10:FF:000045">
    <property type="entry name" value="3'-5' exonuclease DinG"/>
    <property type="match status" value="1"/>
</dbReference>
<organism evidence="4 5">
    <name type="scientific">Poritiphilus flavus</name>
    <dbReference type="NCBI Taxonomy" id="2697053"/>
    <lineage>
        <taxon>Bacteria</taxon>
        <taxon>Pseudomonadati</taxon>
        <taxon>Bacteroidota</taxon>
        <taxon>Flavobacteriia</taxon>
        <taxon>Flavobacteriales</taxon>
        <taxon>Flavobacteriaceae</taxon>
        <taxon>Poritiphilus</taxon>
    </lineage>
</organism>
<comment type="subunit">
    <text evidence="2">DNA polymerase III contains a core (composed of alpha, epsilon and theta chains) that associates with a tau subunit. This core dimerizes to form the POLIII' complex. PolIII' associates with the gamma complex (composed of gamma, delta, delta', psi and chi chains) and with the beta chain to form the complete DNA polymerase III complex.</text>
</comment>
<evidence type="ECO:0000313" key="4">
    <source>
        <dbReference type="EMBL" id="NAS13397.1"/>
    </source>
</evidence>
<dbReference type="CDD" id="cd06127">
    <property type="entry name" value="DEDDh"/>
    <property type="match status" value="1"/>
</dbReference>
<dbReference type="Proteomes" id="UP000475249">
    <property type="component" value="Unassembled WGS sequence"/>
</dbReference>
<dbReference type="PANTHER" id="PTHR30231:SF41">
    <property type="entry name" value="DNA POLYMERASE III SUBUNIT EPSILON"/>
    <property type="match status" value="1"/>
</dbReference>
<dbReference type="InterPro" id="IPR036397">
    <property type="entry name" value="RNaseH_sf"/>
</dbReference>
<sequence length="372" mass="42402">MYAVLDIETTGGKYDEEGITEIAIHRFDGHHVVDKFVSLVNPEREIQPFVVNLTGINKKMLRSAPKFHEVAKRIVEITQDAVLVAHNAQFDYRILRTEFRRLGYNYERKTICTVSLSQKLIPEAESHSLGKLVRSLGIAVSDRHRADGDAIATLKLFKVLLSKDIQKSIIREVVRDETLGELSARQLDIVESTPSETGVYYMHNKDGDIIFLGKSRNMKKRVNQHFIKSGDRARQLQKDTKKVTYELTGSELVALLKENEELLRNRPKYNFVPGTSLNDHQHVDKSADQRLPEEDLLIVDRGRTEGERSAILVKEGHFKGLGFFDLNHQINNIHILESIITPMEGNSIATDIIVNYLEKRTVLKIIPLSKKD</sequence>
<dbReference type="AlphaFoldDB" id="A0A6L9EF82"/>
<dbReference type="Pfam" id="PF00929">
    <property type="entry name" value="RNase_T"/>
    <property type="match status" value="1"/>
</dbReference>
<evidence type="ECO:0000256" key="1">
    <source>
        <dbReference type="ARBA" id="ARBA00025483"/>
    </source>
</evidence>
<name>A0A6L9EF82_9FLAO</name>
<feature type="domain" description="GIY-YIG" evidence="3">
    <location>
        <begin position="195"/>
        <end position="271"/>
    </location>
</feature>
<dbReference type="GO" id="GO:0005829">
    <property type="term" value="C:cytosol"/>
    <property type="evidence" value="ECO:0007669"/>
    <property type="project" value="TreeGrafter"/>
</dbReference>
<evidence type="ECO:0000256" key="2">
    <source>
        <dbReference type="ARBA" id="ARBA00026073"/>
    </source>
</evidence>
<dbReference type="GO" id="GO:0008408">
    <property type="term" value="F:3'-5' exonuclease activity"/>
    <property type="evidence" value="ECO:0007669"/>
    <property type="project" value="TreeGrafter"/>
</dbReference>
<accession>A0A6L9EF82</accession>
<dbReference type="PROSITE" id="PS50164">
    <property type="entry name" value="GIY_YIG"/>
    <property type="match status" value="1"/>
</dbReference>
<dbReference type="SUPFAM" id="SSF53098">
    <property type="entry name" value="Ribonuclease H-like"/>
    <property type="match status" value="1"/>
</dbReference>
<dbReference type="InterPro" id="IPR047296">
    <property type="entry name" value="GIY-YIG_UvrC_Cho"/>
</dbReference>
<dbReference type="Gene3D" id="3.40.1440.10">
    <property type="entry name" value="GIY-YIG endonuclease"/>
    <property type="match status" value="1"/>
</dbReference>
<dbReference type="InterPro" id="IPR000305">
    <property type="entry name" value="GIY-YIG_endonuc"/>
</dbReference>
<dbReference type="Gene3D" id="3.30.420.10">
    <property type="entry name" value="Ribonuclease H-like superfamily/Ribonuclease H"/>
    <property type="match status" value="1"/>
</dbReference>
<proteinExistence type="predicted"/>
<comment type="caution">
    <text evidence="4">The sequence shown here is derived from an EMBL/GenBank/DDBJ whole genome shotgun (WGS) entry which is preliminary data.</text>
</comment>
<dbReference type="GO" id="GO:0045004">
    <property type="term" value="P:DNA replication proofreading"/>
    <property type="evidence" value="ECO:0007669"/>
    <property type="project" value="TreeGrafter"/>
</dbReference>
<dbReference type="RefSeq" id="WP_161436442.1">
    <property type="nucleotide sequence ID" value="NZ_WXYO01000007.1"/>
</dbReference>
<gene>
    <name evidence="4" type="ORF">GTQ38_15395</name>
</gene>
<comment type="function">
    <text evidence="1">DNA polymerase III is a complex, multichain enzyme responsible for most of the replicative synthesis in bacteria. The epsilon subunit contain the editing function and is a proofreading 3'-5' exonuclease.</text>
</comment>
<dbReference type="CDD" id="cd10434">
    <property type="entry name" value="GIY-YIG_UvrC_Cho"/>
    <property type="match status" value="1"/>
</dbReference>
<evidence type="ECO:0000259" key="3">
    <source>
        <dbReference type="PROSITE" id="PS50164"/>
    </source>
</evidence>